<dbReference type="RefSeq" id="WP_344889142.1">
    <property type="nucleotide sequence ID" value="NZ_BAABAS010000003.1"/>
</dbReference>
<sequence length="107" mass="11838">MTSVHKSEALSVYHDDYHVGIPGMNPRYAVDLARRVPEVRRPGLFLLTFGMHELDEEDPQVIGYGLAMPDGPIVTVGTSYRGFSVFRDAGRVSYVTGADPLWLSLAE</sequence>
<organism evidence="1 2">
    <name type="scientific">Actinomadura meridiana</name>
    <dbReference type="NCBI Taxonomy" id="559626"/>
    <lineage>
        <taxon>Bacteria</taxon>
        <taxon>Bacillati</taxon>
        <taxon>Actinomycetota</taxon>
        <taxon>Actinomycetes</taxon>
        <taxon>Streptosporangiales</taxon>
        <taxon>Thermomonosporaceae</taxon>
        <taxon>Actinomadura</taxon>
    </lineage>
</organism>
<evidence type="ECO:0000313" key="1">
    <source>
        <dbReference type="EMBL" id="GAA4225007.1"/>
    </source>
</evidence>
<dbReference type="Proteomes" id="UP001501710">
    <property type="component" value="Unassembled WGS sequence"/>
</dbReference>
<dbReference type="EMBL" id="BAABAS010000003">
    <property type="protein sequence ID" value="GAA4225007.1"/>
    <property type="molecule type" value="Genomic_DNA"/>
</dbReference>
<evidence type="ECO:0000313" key="2">
    <source>
        <dbReference type="Proteomes" id="UP001501710"/>
    </source>
</evidence>
<accession>A0ABP8BTA9</accession>
<comment type="caution">
    <text evidence="1">The sequence shown here is derived from an EMBL/GenBank/DDBJ whole genome shotgun (WGS) entry which is preliminary data.</text>
</comment>
<protein>
    <submittedName>
        <fullName evidence="1">Uncharacterized protein</fullName>
    </submittedName>
</protein>
<gene>
    <name evidence="1" type="ORF">GCM10022254_05910</name>
</gene>
<proteinExistence type="predicted"/>
<keyword evidence="2" id="KW-1185">Reference proteome</keyword>
<name>A0ABP8BTA9_9ACTN</name>
<reference evidence="2" key="1">
    <citation type="journal article" date="2019" name="Int. J. Syst. Evol. Microbiol.">
        <title>The Global Catalogue of Microorganisms (GCM) 10K type strain sequencing project: providing services to taxonomists for standard genome sequencing and annotation.</title>
        <authorList>
            <consortium name="The Broad Institute Genomics Platform"/>
            <consortium name="The Broad Institute Genome Sequencing Center for Infectious Disease"/>
            <person name="Wu L."/>
            <person name="Ma J."/>
        </authorList>
    </citation>
    <scope>NUCLEOTIDE SEQUENCE [LARGE SCALE GENOMIC DNA]</scope>
    <source>
        <strain evidence="2">JCM 17440</strain>
    </source>
</reference>